<dbReference type="EMBL" id="JACRTE010000014">
    <property type="protein sequence ID" value="MBC8597123.1"/>
    <property type="molecule type" value="Genomic_DNA"/>
</dbReference>
<dbReference type="AlphaFoldDB" id="A0A926F7A4"/>
<dbReference type="InterPro" id="IPR019752">
    <property type="entry name" value="Pyrv/ketoisovalerate_OxRed_cat"/>
</dbReference>
<gene>
    <name evidence="3" type="ORF">H8706_09615</name>
</gene>
<dbReference type="PANTHER" id="PTHR42730:SF1">
    <property type="entry name" value="2-OXOGLUTARATE SYNTHASE SUBUNIT KORC"/>
    <property type="match status" value="1"/>
</dbReference>
<proteinExistence type="predicted"/>
<dbReference type="Pfam" id="PF01558">
    <property type="entry name" value="POR"/>
    <property type="match status" value="1"/>
</dbReference>
<comment type="caution">
    <text evidence="3">The sequence shown here is derived from an EMBL/GenBank/DDBJ whole genome shotgun (WGS) entry which is preliminary data.</text>
</comment>
<dbReference type="InterPro" id="IPR052554">
    <property type="entry name" value="2-oxoglutarate_synth_KorC"/>
</dbReference>
<name>A0A926F7A4_9FIRM</name>
<accession>A0A926F7A4</accession>
<dbReference type="GO" id="GO:0016625">
    <property type="term" value="F:oxidoreductase activity, acting on the aldehyde or oxo group of donors, iron-sulfur protein as acceptor"/>
    <property type="evidence" value="ECO:0007669"/>
    <property type="project" value="InterPro"/>
</dbReference>
<feature type="domain" description="Pyruvate/ketoisovalerate oxidoreductase catalytic" evidence="2">
    <location>
        <begin position="11"/>
        <end position="175"/>
    </location>
</feature>
<dbReference type="RefSeq" id="WP_178347440.1">
    <property type="nucleotide sequence ID" value="NZ_JACRTE010000014.1"/>
</dbReference>
<evidence type="ECO:0000313" key="3">
    <source>
        <dbReference type="EMBL" id="MBC8597123.1"/>
    </source>
</evidence>
<dbReference type="InterPro" id="IPR011894">
    <property type="entry name" value="PorC_KorC"/>
</dbReference>
<dbReference type="SUPFAM" id="SSF53323">
    <property type="entry name" value="Pyruvate-ferredoxin oxidoreductase, PFOR, domain III"/>
    <property type="match status" value="1"/>
</dbReference>
<keyword evidence="1" id="KW-0560">Oxidoreductase</keyword>
<evidence type="ECO:0000313" key="4">
    <source>
        <dbReference type="Proteomes" id="UP000647416"/>
    </source>
</evidence>
<dbReference type="Gene3D" id="3.40.920.10">
    <property type="entry name" value="Pyruvate-ferredoxin oxidoreductase, PFOR, domain III"/>
    <property type="match status" value="1"/>
</dbReference>
<evidence type="ECO:0000256" key="1">
    <source>
        <dbReference type="ARBA" id="ARBA00023002"/>
    </source>
</evidence>
<dbReference type="InterPro" id="IPR002869">
    <property type="entry name" value="Pyrv_flavodox_OxRed_cen"/>
</dbReference>
<reference evidence="3" key="1">
    <citation type="submission" date="2020-08" db="EMBL/GenBank/DDBJ databases">
        <title>Genome public.</title>
        <authorList>
            <person name="Liu C."/>
            <person name="Sun Q."/>
        </authorList>
    </citation>
    <scope>NUCLEOTIDE SEQUENCE</scope>
    <source>
        <strain evidence="3">NSJ-50</strain>
    </source>
</reference>
<keyword evidence="4" id="KW-1185">Reference proteome</keyword>
<dbReference type="PANTHER" id="PTHR42730">
    <property type="entry name" value="2-OXOGLUTARATE SYNTHASE SUBUNIT KORC"/>
    <property type="match status" value="1"/>
</dbReference>
<dbReference type="NCBIfam" id="TIGR02175">
    <property type="entry name" value="PorC_KorC"/>
    <property type="match status" value="1"/>
</dbReference>
<protein>
    <submittedName>
        <fullName evidence="3">2-oxoacid:acceptor oxidoreductase family protein</fullName>
    </submittedName>
</protein>
<sequence>MTQEIIFAGFGGQGILFAGKVVAYAGMNEGKNVSHLPSYGPEMRGGTANCSVIVSDEPVASPVITDPTSLVVMNGPSLDKFENSVVKGGKIFIDSTLISRDVERNDVEVFKIDATNLANKMGLPKLANIIMVGKLVKETGLFTYDEIKKAVTKMVPPSKPELLENNMKAFDTGYNL</sequence>
<dbReference type="Proteomes" id="UP000647416">
    <property type="component" value="Unassembled WGS sequence"/>
</dbReference>
<organism evidence="3 4">
    <name type="scientific">Qingrenia yutianensis</name>
    <dbReference type="NCBI Taxonomy" id="2763676"/>
    <lineage>
        <taxon>Bacteria</taxon>
        <taxon>Bacillati</taxon>
        <taxon>Bacillota</taxon>
        <taxon>Clostridia</taxon>
        <taxon>Eubacteriales</taxon>
        <taxon>Oscillospiraceae</taxon>
        <taxon>Qingrenia</taxon>
    </lineage>
</organism>
<evidence type="ECO:0000259" key="2">
    <source>
        <dbReference type="Pfam" id="PF01558"/>
    </source>
</evidence>